<evidence type="ECO:0000259" key="7">
    <source>
        <dbReference type="PROSITE" id="PS50011"/>
    </source>
</evidence>
<reference evidence="9" key="1">
    <citation type="submission" date="2025-08" db="UniProtKB">
        <authorList>
            <consortium name="RefSeq"/>
        </authorList>
    </citation>
    <scope>IDENTIFICATION</scope>
</reference>
<organism evidence="8 9">
    <name type="scientific">Biomphalaria glabrata</name>
    <name type="common">Bloodfluke planorb</name>
    <name type="synonym">Freshwater snail</name>
    <dbReference type="NCBI Taxonomy" id="6526"/>
    <lineage>
        <taxon>Eukaryota</taxon>
        <taxon>Metazoa</taxon>
        <taxon>Spiralia</taxon>
        <taxon>Lophotrochozoa</taxon>
        <taxon>Mollusca</taxon>
        <taxon>Gastropoda</taxon>
        <taxon>Heterobranchia</taxon>
        <taxon>Euthyneura</taxon>
        <taxon>Panpulmonata</taxon>
        <taxon>Hygrophila</taxon>
        <taxon>Lymnaeoidea</taxon>
        <taxon>Planorbidae</taxon>
        <taxon>Biomphalaria</taxon>
    </lineage>
</organism>
<protein>
    <submittedName>
        <fullName evidence="9">Calcium-dependent protein kinase C-like isoform X2</fullName>
    </submittedName>
</protein>
<evidence type="ECO:0000313" key="9">
    <source>
        <dbReference type="RefSeq" id="XP_055884465.1"/>
    </source>
</evidence>
<accession>A0A9W3AB41</accession>
<dbReference type="Gene3D" id="1.10.510.10">
    <property type="entry name" value="Transferase(Phosphotransferase) domain 1"/>
    <property type="match status" value="1"/>
</dbReference>
<name>A0A9W3AB41_BIOGL</name>
<dbReference type="Proteomes" id="UP001165740">
    <property type="component" value="Chromosome 5"/>
</dbReference>
<keyword evidence="2" id="KW-0808">Transferase</keyword>
<evidence type="ECO:0000256" key="3">
    <source>
        <dbReference type="ARBA" id="ARBA00022741"/>
    </source>
</evidence>
<keyword evidence="4" id="KW-0418">Kinase</keyword>
<dbReference type="PROSITE" id="PS00107">
    <property type="entry name" value="PROTEIN_KINASE_ATP"/>
    <property type="match status" value="1"/>
</dbReference>
<dbReference type="InterPro" id="IPR011009">
    <property type="entry name" value="Kinase-like_dom_sf"/>
</dbReference>
<dbReference type="GO" id="GO:0004674">
    <property type="term" value="F:protein serine/threonine kinase activity"/>
    <property type="evidence" value="ECO:0007669"/>
    <property type="project" value="UniProtKB-KW"/>
</dbReference>
<evidence type="ECO:0000256" key="4">
    <source>
        <dbReference type="ARBA" id="ARBA00022777"/>
    </source>
</evidence>
<evidence type="ECO:0000256" key="6">
    <source>
        <dbReference type="PROSITE-ProRule" id="PRU10141"/>
    </source>
</evidence>
<evidence type="ECO:0000313" key="8">
    <source>
        <dbReference type="Proteomes" id="UP001165740"/>
    </source>
</evidence>
<dbReference type="InterPro" id="IPR000719">
    <property type="entry name" value="Prot_kinase_dom"/>
</dbReference>
<gene>
    <name evidence="9" type="primary">LOC106055501</name>
</gene>
<evidence type="ECO:0000256" key="5">
    <source>
        <dbReference type="ARBA" id="ARBA00022840"/>
    </source>
</evidence>
<feature type="binding site" evidence="6">
    <location>
        <position position="105"/>
    </location>
    <ligand>
        <name>ATP</name>
        <dbReference type="ChEBI" id="CHEBI:30616"/>
    </ligand>
</feature>
<dbReference type="GO" id="GO:0005524">
    <property type="term" value="F:ATP binding"/>
    <property type="evidence" value="ECO:0007669"/>
    <property type="project" value="UniProtKB-UniRule"/>
</dbReference>
<evidence type="ECO:0000256" key="2">
    <source>
        <dbReference type="ARBA" id="ARBA00022679"/>
    </source>
</evidence>
<evidence type="ECO:0000256" key="1">
    <source>
        <dbReference type="ARBA" id="ARBA00022527"/>
    </source>
</evidence>
<dbReference type="InterPro" id="IPR017441">
    <property type="entry name" value="Protein_kinase_ATP_BS"/>
</dbReference>
<keyword evidence="3 6" id="KW-0547">Nucleotide-binding</keyword>
<dbReference type="PANTHER" id="PTHR24351">
    <property type="entry name" value="RIBOSOMAL PROTEIN S6 KINASE"/>
    <property type="match status" value="1"/>
</dbReference>
<proteinExistence type="predicted"/>
<keyword evidence="8" id="KW-1185">Reference proteome</keyword>
<dbReference type="GeneID" id="106055501"/>
<dbReference type="SUPFAM" id="SSF56112">
    <property type="entry name" value="Protein kinase-like (PK-like)"/>
    <property type="match status" value="1"/>
</dbReference>
<dbReference type="PROSITE" id="PS50011">
    <property type="entry name" value="PROTEIN_KINASE_DOM"/>
    <property type="match status" value="1"/>
</dbReference>
<keyword evidence="5 6" id="KW-0067">ATP-binding</keyword>
<dbReference type="AlphaFoldDB" id="A0A9W3AB41"/>
<dbReference type="RefSeq" id="XP_055884465.1">
    <property type="nucleotide sequence ID" value="XM_056028490.1"/>
</dbReference>
<keyword evidence="1" id="KW-0723">Serine/threonine-protein kinase</keyword>
<feature type="domain" description="Protein kinase" evidence="7">
    <location>
        <begin position="76"/>
        <end position="331"/>
    </location>
</feature>
<sequence>MACFKGCFGNRPPVDVKRRRPSAYGVITDLDIKDGKTRNALNIKLQMEITEVLSEATYGLTPEGVDSSHYEAQDFFAFKEILGSGATGVVFRAVFKPSGQVFAVKFIPNFRQIKVMVIRELTVLKFSSLCKYLIGFHSHFRVDTNMYFVMELCEGGTLEDLLEPKHLMPPKLARIYLKEISSALFFLHRMRIVHRDVYLANCLLTSTAHLKLCDFGLCRTVDDPQGEMMTDCGKPWIRAPEMYLDKPCSFGIDWWSVGILLYRFITGCNPFNCDKLTQGYQSVTKLKEKYPEWLFTDKDALDLCQKLLIKEPKRRLCAENEIHDIKVHIAILTS</sequence>
<dbReference type="Pfam" id="PF00069">
    <property type="entry name" value="Pkinase"/>
    <property type="match status" value="1"/>
</dbReference>